<sequence length="39" mass="4997">MNIFNFYFENYFVILKRHKKTINEEFKELYEMQKESTKD</sequence>
<keyword evidence="2" id="KW-1185">Reference proteome</keyword>
<accession>A0A9P0KLM8</accession>
<proteinExistence type="predicted"/>
<gene>
    <name evidence="1" type="ORF">ACAOBT_LOCUS12214</name>
</gene>
<dbReference type="AlphaFoldDB" id="A0A9P0KLM8"/>
<dbReference type="EMBL" id="CAKOFQ010006849">
    <property type="protein sequence ID" value="CAH1976592.1"/>
    <property type="molecule type" value="Genomic_DNA"/>
</dbReference>
<name>A0A9P0KLM8_ACAOB</name>
<protein>
    <submittedName>
        <fullName evidence="1">Uncharacterized protein</fullName>
    </submittedName>
</protein>
<comment type="caution">
    <text evidence="1">The sequence shown here is derived from an EMBL/GenBank/DDBJ whole genome shotgun (WGS) entry which is preliminary data.</text>
</comment>
<dbReference type="Proteomes" id="UP001152888">
    <property type="component" value="Unassembled WGS sequence"/>
</dbReference>
<reference evidence="1" key="1">
    <citation type="submission" date="2022-03" db="EMBL/GenBank/DDBJ databases">
        <authorList>
            <person name="Sayadi A."/>
        </authorList>
    </citation>
    <scope>NUCLEOTIDE SEQUENCE</scope>
</reference>
<organism evidence="1 2">
    <name type="scientific">Acanthoscelides obtectus</name>
    <name type="common">Bean weevil</name>
    <name type="synonym">Bruchus obtectus</name>
    <dbReference type="NCBI Taxonomy" id="200917"/>
    <lineage>
        <taxon>Eukaryota</taxon>
        <taxon>Metazoa</taxon>
        <taxon>Ecdysozoa</taxon>
        <taxon>Arthropoda</taxon>
        <taxon>Hexapoda</taxon>
        <taxon>Insecta</taxon>
        <taxon>Pterygota</taxon>
        <taxon>Neoptera</taxon>
        <taxon>Endopterygota</taxon>
        <taxon>Coleoptera</taxon>
        <taxon>Polyphaga</taxon>
        <taxon>Cucujiformia</taxon>
        <taxon>Chrysomeloidea</taxon>
        <taxon>Chrysomelidae</taxon>
        <taxon>Bruchinae</taxon>
        <taxon>Bruchini</taxon>
        <taxon>Acanthoscelides</taxon>
    </lineage>
</organism>
<dbReference type="OrthoDB" id="978at2759"/>
<evidence type="ECO:0000313" key="1">
    <source>
        <dbReference type="EMBL" id="CAH1976592.1"/>
    </source>
</evidence>
<evidence type="ECO:0000313" key="2">
    <source>
        <dbReference type="Proteomes" id="UP001152888"/>
    </source>
</evidence>